<evidence type="ECO:0000313" key="2">
    <source>
        <dbReference type="EMBL" id="RBP27124.1"/>
    </source>
</evidence>
<dbReference type="Proteomes" id="UP000252995">
    <property type="component" value="Unassembled WGS sequence"/>
</dbReference>
<proteinExistence type="predicted"/>
<dbReference type="RefSeq" id="WP_113863338.1">
    <property type="nucleotide sequence ID" value="NZ_QNRO01000015.1"/>
</dbReference>
<protein>
    <submittedName>
        <fullName evidence="2">Uncharacterized protein</fullName>
    </submittedName>
</protein>
<feature type="signal peptide" evidence="1">
    <location>
        <begin position="1"/>
        <end position="18"/>
    </location>
</feature>
<organism evidence="2 3">
    <name type="scientific">Marinobacter pelagius</name>
    <dbReference type="NCBI Taxonomy" id="379482"/>
    <lineage>
        <taxon>Bacteria</taxon>
        <taxon>Pseudomonadati</taxon>
        <taxon>Pseudomonadota</taxon>
        <taxon>Gammaproteobacteria</taxon>
        <taxon>Pseudomonadales</taxon>
        <taxon>Marinobacteraceae</taxon>
        <taxon>Marinobacter</taxon>
    </lineage>
</organism>
<keyword evidence="1" id="KW-0732">Signal</keyword>
<reference evidence="2 3" key="1">
    <citation type="submission" date="2018-06" db="EMBL/GenBank/DDBJ databases">
        <title>Freshwater and sediment microbial communities from various areas in North America, analyzing microbe dynamics in response to fracking.</title>
        <authorList>
            <person name="Lamendella R."/>
        </authorList>
    </citation>
    <scope>NUCLEOTIDE SEQUENCE [LARGE SCALE GENOMIC DNA]</scope>
    <source>
        <strain evidence="2 3">114J</strain>
    </source>
</reference>
<dbReference type="OrthoDB" id="1818119at2"/>
<dbReference type="AlphaFoldDB" id="A0A366GJ73"/>
<gene>
    <name evidence="2" type="ORF">DET50_11554</name>
</gene>
<feature type="chain" id="PRO_5016595634" evidence="1">
    <location>
        <begin position="19"/>
        <end position="645"/>
    </location>
</feature>
<name>A0A366GJ73_9GAMM</name>
<evidence type="ECO:0000256" key="1">
    <source>
        <dbReference type="SAM" id="SignalP"/>
    </source>
</evidence>
<comment type="caution">
    <text evidence="2">The sequence shown here is derived from an EMBL/GenBank/DDBJ whole genome shotgun (WGS) entry which is preliminary data.</text>
</comment>
<accession>A0A366GJ73</accession>
<evidence type="ECO:0000313" key="3">
    <source>
        <dbReference type="Proteomes" id="UP000252995"/>
    </source>
</evidence>
<dbReference type="EMBL" id="QNRO01000015">
    <property type="protein sequence ID" value="RBP27124.1"/>
    <property type="molecule type" value="Genomic_DNA"/>
</dbReference>
<sequence length="645" mass="72726">MKRLMVIWLLLCTLDVRASESLTGVWSGYYRCSNTPIRLDLFLVQENTQLQGLFVFYLDSGDRPSGAFNISGQKDEKARTLVLEPGEWEKRPIGFTAVGLTGRYEGNQITGTISFNQCGNFQVTKDPERTEELLARTERSKRLWNEAPTALAEAANETQRCIAVAKWASKLKAEYPELDLRHTPLNQVFAKAAPLFSDADFKPVWGQSYTDYSKNERKRIYYDILSPCLKNQELSGYFQGYSHIVTRPFILDRGDFSHAEVVLRVQIISQGRQWLRDRSSDLNRLPPNEAGYASWEQIQVASDDKLADLWPSERAEFEQRLANSLESLAPEILAGRVDRAVAEATDFGAISRLDRLLEENGALVDSVTEDQLAHHRTIIARRQEQLLSSEVSRDVEVLSNLSSNLDGLAQSTKWFRMFQGKYQAMEGATIAQAIQKFRLQRRFLLQSTQSQLIQKVENADKVTQLDQLVANYIGLSGDRNEPTLGPVWTSIDHRRQQLLIKQQRAALNQSYCERFKNPEDAVESPSERDVCVALATTIDDMNTSYKELGRKCRAREFGNNPILATQCLSLCVASAGGCDLSFKMTHFENLGCAAAEGQVGWICDYYLKFTGNDALMKEVLSTIAPNGGLGQGRFINAGDQWIHVR</sequence>